<proteinExistence type="predicted"/>
<organism evidence="2 3">
    <name type="scientific">Desemzia incerta</name>
    <dbReference type="NCBI Taxonomy" id="82801"/>
    <lineage>
        <taxon>Bacteria</taxon>
        <taxon>Bacillati</taxon>
        <taxon>Bacillota</taxon>
        <taxon>Bacilli</taxon>
        <taxon>Lactobacillales</taxon>
        <taxon>Carnobacteriaceae</taxon>
        <taxon>Desemzia</taxon>
    </lineage>
</organism>
<dbReference type="EMBL" id="FOXW01000001">
    <property type="protein sequence ID" value="SFP99772.1"/>
    <property type="molecule type" value="Genomic_DNA"/>
</dbReference>
<dbReference type="Proteomes" id="UP000199136">
    <property type="component" value="Unassembled WGS sequence"/>
</dbReference>
<dbReference type="AlphaFoldDB" id="A0A1I5UX45"/>
<feature type="transmembrane region" description="Helical" evidence="1">
    <location>
        <begin position="43"/>
        <end position="62"/>
    </location>
</feature>
<sequence length="222" mass="26309">MAFSTWIQAEQFYNRTVMWIALGSIVIIFIGLFIVFYAERKKAVRYIGVLTIFLAVLGFWTYEQHQKYASYIKEYSLISPLIRDRQADAIVPVFYSEREKKVYARLNDLESLQELSLYEEKDNSIPIHYLGESQFLHYFEYEGKIFHTSSRILYTDDVSDAQIVGSEFTLKDPRYMEIGFNNDLNTMFRAIEVNEKNRQKSYTPEAGQYIPSIKEVFHQWNF</sequence>
<keyword evidence="1" id="KW-0472">Membrane</keyword>
<reference evidence="2 3" key="1">
    <citation type="submission" date="2016-10" db="EMBL/GenBank/DDBJ databases">
        <authorList>
            <person name="de Groot N.N."/>
        </authorList>
    </citation>
    <scope>NUCLEOTIDE SEQUENCE [LARGE SCALE GENOMIC DNA]</scope>
    <source>
        <strain evidence="2 3">DSM 20581</strain>
    </source>
</reference>
<evidence type="ECO:0000256" key="1">
    <source>
        <dbReference type="SAM" id="Phobius"/>
    </source>
</evidence>
<dbReference type="STRING" id="82801.SAMN04488506_0237"/>
<dbReference type="RefSeq" id="WP_092479318.1">
    <property type="nucleotide sequence ID" value="NZ_FOXW01000001.1"/>
</dbReference>
<keyword evidence="3" id="KW-1185">Reference proteome</keyword>
<feature type="transmembrane region" description="Helical" evidence="1">
    <location>
        <begin position="16"/>
        <end position="36"/>
    </location>
</feature>
<evidence type="ECO:0000313" key="2">
    <source>
        <dbReference type="EMBL" id="SFP99772.1"/>
    </source>
</evidence>
<accession>A0A1I5UX45</accession>
<keyword evidence="1" id="KW-0812">Transmembrane</keyword>
<protein>
    <submittedName>
        <fullName evidence="2">Uncharacterized protein</fullName>
    </submittedName>
</protein>
<name>A0A1I5UX45_9LACT</name>
<keyword evidence="1" id="KW-1133">Transmembrane helix</keyword>
<gene>
    <name evidence="2" type="ORF">SAMN04488506_0237</name>
</gene>
<evidence type="ECO:0000313" key="3">
    <source>
        <dbReference type="Proteomes" id="UP000199136"/>
    </source>
</evidence>